<evidence type="ECO:0000313" key="14">
    <source>
        <dbReference type="EMBL" id="ETN59402.1"/>
    </source>
</evidence>
<keyword evidence="5 11" id="KW-0479">Metal-binding</keyword>
<sequence length="675" mass="72915">MDAGLSDQLSQLTKQRRATNGATALEQQQQHQQQPRPYHSTGLPDCPPNGAGIPGTVMVGKKSGPAVPPKPRKGSQQQVPPQVPKSSNVKQYCEPSFSTVLQGQSNALLDEHAYTNVVGNGATAAAQATTGASPIPGGLVGKMGVRKVTLDNALELQQQKEALEHHKRVMEDKLKHASSSQSQGSSATVYENAQQAAYVSGGYGSDATYSNLPPGGAAGARGSAKGTINNDGLIYSNILHSSSNVPSKAFPQRQVSEELPPPPPQDMQQGIPLTLNALTLEDNDEEFPPPPSPVSSSYSELRRATDPPVGHHHHHHLGRQAQPTYNMVGPGAVGGCPPGGAQSTYSNLGPGSQIYANNMPHHHHLHQHQQSLYGTYGGMSSQGSTTYESIYEPINPRPPSQMSGRSNYSLYAPYVNSHGINSSNDSIITSASQQQPQSHHLGHHHRGGVPKETEVDTLTDLLVQSMDGTQDVDSYGTCVKCGERVVGENTGCTAMDKIYHITCFTCQQCQINLQGKPFYSLDGKPYCEEDYLNTLEKCSVCLKPILERILRATGKPYHPQCFTCIVCGKSLDGIPFTVDATNQIHCIEDFHKKFAPRCCVCKHPIMPEPGQDETVRVVALDRSFHINCYKCEDCGLLLSSEAEGRGCYPLDDHILCKSCNAKRVQTLTSHMTTEL</sequence>
<dbReference type="OMA" id="KQYCEPS"/>
<dbReference type="PANTHER" id="PTHR24207:SF2">
    <property type="entry name" value="ZYX102 PROTEIN"/>
    <property type="match status" value="1"/>
</dbReference>
<dbReference type="VEuPathDB" id="VectorBase:ADAC009006"/>
<feature type="domain" description="LIM zinc-binding" evidence="13">
    <location>
        <begin position="596"/>
        <end position="666"/>
    </location>
</feature>
<accession>W5J4L5</accession>
<dbReference type="AlphaFoldDB" id="W5J4L5"/>
<feature type="domain" description="LIM zinc-binding" evidence="13">
    <location>
        <begin position="476"/>
        <end position="537"/>
    </location>
</feature>
<evidence type="ECO:0000256" key="5">
    <source>
        <dbReference type="ARBA" id="ARBA00022723"/>
    </source>
</evidence>
<dbReference type="GO" id="GO:0001725">
    <property type="term" value="C:stress fiber"/>
    <property type="evidence" value="ECO:0007669"/>
    <property type="project" value="TreeGrafter"/>
</dbReference>
<dbReference type="HOGENOM" id="CLU_001357_10_3_1"/>
<dbReference type="Proteomes" id="UP000000673">
    <property type="component" value="Unassembled WGS sequence"/>
</dbReference>
<reference evidence="14" key="2">
    <citation type="submission" date="2010-05" db="EMBL/GenBank/DDBJ databases">
        <authorList>
            <person name="Almeida L.G."/>
            <person name="Nicolas M.F."/>
            <person name="Souza R.C."/>
            <person name="Vasconcelos A.T.R."/>
        </authorList>
    </citation>
    <scope>NUCLEOTIDE SEQUENCE</scope>
</reference>
<evidence type="ECO:0000313" key="16">
    <source>
        <dbReference type="Proteomes" id="UP000000673"/>
    </source>
</evidence>
<keyword evidence="6" id="KW-0677">Repeat</keyword>
<dbReference type="EMBL" id="ADMH02002089">
    <property type="protein sequence ID" value="ETN59402.1"/>
    <property type="molecule type" value="Genomic_DNA"/>
</dbReference>
<evidence type="ECO:0000256" key="2">
    <source>
        <dbReference type="ARBA" id="ARBA00004496"/>
    </source>
</evidence>
<dbReference type="STRING" id="43151.W5J4L5"/>
<organism evidence="14">
    <name type="scientific">Anopheles darlingi</name>
    <name type="common">Mosquito</name>
    <dbReference type="NCBI Taxonomy" id="43151"/>
    <lineage>
        <taxon>Eukaryota</taxon>
        <taxon>Metazoa</taxon>
        <taxon>Ecdysozoa</taxon>
        <taxon>Arthropoda</taxon>
        <taxon>Hexapoda</taxon>
        <taxon>Insecta</taxon>
        <taxon>Pterygota</taxon>
        <taxon>Neoptera</taxon>
        <taxon>Endopterygota</taxon>
        <taxon>Diptera</taxon>
        <taxon>Nematocera</taxon>
        <taxon>Culicoidea</taxon>
        <taxon>Culicidae</taxon>
        <taxon>Anophelinae</taxon>
        <taxon>Anopheles</taxon>
    </lineage>
</organism>
<feature type="compositionally biased region" description="Low complexity" evidence="12">
    <location>
        <begin position="74"/>
        <end position="89"/>
    </location>
</feature>
<reference evidence="15" key="4">
    <citation type="submission" date="2015-06" db="UniProtKB">
        <authorList>
            <consortium name="EnsemblMetazoa"/>
        </authorList>
    </citation>
    <scope>IDENTIFICATION</scope>
</reference>
<evidence type="ECO:0000259" key="13">
    <source>
        <dbReference type="PROSITE" id="PS50023"/>
    </source>
</evidence>
<dbReference type="Gene3D" id="2.10.110.10">
    <property type="entry name" value="Cysteine Rich Protein"/>
    <property type="match status" value="3"/>
</dbReference>
<gene>
    <name evidence="14" type="ORF">AND_009006</name>
</gene>
<dbReference type="FunCoup" id="W5J4L5">
    <property type="interactions" value="36"/>
</dbReference>
<dbReference type="SUPFAM" id="SSF57716">
    <property type="entry name" value="Glucocorticoid receptor-like (DNA-binding domain)"/>
    <property type="match status" value="3"/>
</dbReference>
<evidence type="ECO:0000256" key="12">
    <source>
        <dbReference type="SAM" id="MobiDB-lite"/>
    </source>
</evidence>
<dbReference type="GO" id="GO:0005925">
    <property type="term" value="C:focal adhesion"/>
    <property type="evidence" value="ECO:0007669"/>
    <property type="project" value="TreeGrafter"/>
</dbReference>
<dbReference type="GO" id="GO:0005737">
    <property type="term" value="C:cytoplasm"/>
    <property type="evidence" value="ECO:0007669"/>
    <property type="project" value="UniProtKB-SubCell"/>
</dbReference>
<dbReference type="PROSITE" id="PS00478">
    <property type="entry name" value="LIM_DOMAIN_1"/>
    <property type="match status" value="1"/>
</dbReference>
<keyword evidence="4" id="KW-0963">Cytoplasm</keyword>
<feature type="region of interest" description="Disordered" evidence="12">
    <location>
        <begin position="282"/>
        <end position="322"/>
    </location>
</feature>
<evidence type="ECO:0000256" key="4">
    <source>
        <dbReference type="ARBA" id="ARBA00022490"/>
    </source>
</evidence>
<evidence type="ECO:0000256" key="6">
    <source>
        <dbReference type="ARBA" id="ARBA00022737"/>
    </source>
</evidence>
<keyword evidence="9" id="KW-0965">Cell junction</keyword>
<feature type="region of interest" description="Disordered" evidence="12">
    <location>
        <begin position="245"/>
        <end position="270"/>
    </location>
</feature>
<proteinExistence type="inferred from homology"/>
<keyword evidence="7 11" id="KW-0862">Zinc</keyword>
<evidence type="ECO:0000256" key="9">
    <source>
        <dbReference type="ARBA" id="ARBA00022949"/>
    </source>
</evidence>
<reference evidence="14 16" key="1">
    <citation type="journal article" date="2010" name="BMC Genomics">
        <title>Combination of measures distinguishes pre-miRNAs from other stem-loops in the genome of the newly sequenced Anopheles darlingi.</title>
        <authorList>
            <person name="Mendes N.D."/>
            <person name="Freitas A.T."/>
            <person name="Vasconcelos A.T."/>
            <person name="Sagot M.F."/>
        </authorList>
    </citation>
    <scope>NUCLEOTIDE SEQUENCE</scope>
</reference>
<dbReference type="PROSITE" id="PS50023">
    <property type="entry name" value="LIM_DOMAIN_2"/>
    <property type="match status" value="2"/>
</dbReference>
<comment type="subcellular location">
    <subcellularLocation>
        <location evidence="1">Cell junction</location>
    </subcellularLocation>
    <subcellularLocation>
        <location evidence="2">Cytoplasm</location>
    </subcellularLocation>
</comment>
<dbReference type="PANTHER" id="PTHR24207">
    <property type="entry name" value="ZYX102 PROTEIN"/>
    <property type="match status" value="1"/>
</dbReference>
<dbReference type="CDD" id="cd09437">
    <property type="entry name" value="LIM3_LPP"/>
    <property type="match status" value="1"/>
</dbReference>
<dbReference type="CDD" id="cd09354">
    <property type="entry name" value="LIM2_LPP"/>
    <property type="match status" value="1"/>
</dbReference>
<evidence type="ECO:0000256" key="3">
    <source>
        <dbReference type="ARBA" id="ARBA00009611"/>
    </source>
</evidence>
<name>W5J4L5_ANODA</name>
<dbReference type="FunFam" id="2.10.110.10:FF:000027">
    <property type="entry name" value="lipoma-preferred partner isoform X1"/>
    <property type="match status" value="1"/>
</dbReference>
<dbReference type="InterPro" id="IPR001781">
    <property type="entry name" value="Znf_LIM"/>
</dbReference>
<evidence type="ECO:0000256" key="1">
    <source>
        <dbReference type="ARBA" id="ARBA00004282"/>
    </source>
</evidence>
<evidence type="ECO:0000256" key="10">
    <source>
        <dbReference type="ARBA" id="ARBA00023038"/>
    </source>
</evidence>
<evidence type="ECO:0000256" key="7">
    <source>
        <dbReference type="ARBA" id="ARBA00022833"/>
    </source>
</evidence>
<dbReference type="FunFam" id="2.10.110.10:FF:000109">
    <property type="entry name" value="Lipoma preferred partner"/>
    <property type="match status" value="1"/>
</dbReference>
<dbReference type="VEuPathDB" id="VectorBase:ADAR2_007914"/>
<reference evidence="14" key="3">
    <citation type="journal article" date="2013" name="Nucleic Acids Res.">
        <title>The genome of Anopheles darlingi, the main neotropical malaria vector.</title>
        <authorList>
            <person name="Marinotti O."/>
            <person name="Cerqueira G.C."/>
            <person name="de Almeida L.G."/>
            <person name="Ferro M.I."/>
            <person name="Loreto E.L."/>
            <person name="Zaha A."/>
            <person name="Teixeira S.M."/>
            <person name="Wespiser A.R."/>
            <person name="Almeida E Silva A."/>
            <person name="Schlindwein A.D."/>
            <person name="Pacheco A.C."/>
            <person name="Silva A.L."/>
            <person name="Graveley B.R."/>
            <person name="Walenz B.P."/>
            <person name="Lima Bde A."/>
            <person name="Ribeiro C.A."/>
            <person name="Nunes-Silva C.G."/>
            <person name="de Carvalho C.R."/>
            <person name="Soares C.M."/>
            <person name="de Menezes C.B."/>
            <person name="Matiolli C."/>
            <person name="Caffrey D."/>
            <person name="Araujo D.A."/>
            <person name="de Oliveira D.M."/>
            <person name="Golenbock D."/>
            <person name="Grisard E.C."/>
            <person name="Fantinatti-Garboggini F."/>
            <person name="de Carvalho F.M."/>
            <person name="Barcellos F.G."/>
            <person name="Prosdocimi F."/>
            <person name="May G."/>
            <person name="Azevedo Junior G.M."/>
            <person name="Guimaraes G.M."/>
            <person name="Goldman G.H."/>
            <person name="Padilha I.Q."/>
            <person name="Batista Jda S."/>
            <person name="Ferro J.A."/>
            <person name="Ribeiro J.M."/>
            <person name="Fietto J.L."/>
            <person name="Dabbas K.M."/>
            <person name="Cerdeira L."/>
            <person name="Agnez-Lima L.F."/>
            <person name="Brocchi M."/>
            <person name="de Carvalho M.O."/>
            <person name="Teixeira Mde M."/>
            <person name="Diniz Maia Mde M."/>
            <person name="Goldman M.H."/>
            <person name="Cruz Schneider M.P."/>
            <person name="Felipe M.S."/>
            <person name="Hungria M."/>
            <person name="Nicolas M.F."/>
            <person name="Pereira M."/>
            <person name="Montes M.A."/>
            <person name="Cantao M.E."/>
            <person name="Vincentz M."/>
            <person name="Rafael M.S."/>
            <person name="Silverman N."/>
            <person name="Stoco P.H."/>
            <person name="Souza R.C."/>
            <person name="Vicentini R."/>
            <person name="Gazzinelli R.T."/>
            <person name="Neves Rde O."/>
            <person name="Silva R."/>
            <person name="Astolfi-Filho S."/>
            <person name="Maciel T.E."/>
            <person name="Urmenyi T.P."/>
            <person name="Tadei W.P."/>
            <person name="Camargo E.P."/>
            <person name="de Vasconcelos A.T."/>
        </authorList>
    </citation>
    <scope>NUCLEOTIDE SEQUENCE</scope>
</reference>
<evidence type="ECO:0000313" key="15">
    <source>
        <dbReference type="EnsemblMetazoa" id="ADAC009006-PA"/>
    </source>
</evidence>
<keyword evidence="8" id="KW-0130">Cell adhesion</keyword>
<feature type="region of interest" description="Disordered" evidence="12">
    <location>
        <begin position="1"/>
        <end position="89"/>
    </location>
</feature>
<feature type="region of interest" description="Disordered" evidence="12">
    <location>
        <begin position="429"/>
        <end position="451"/>
    </location>
</feature>
<dbReference type="EnsemblMetazoa" id="ADAC009006-RA">
    <property type="protein sequence ID" value="ADAC009006-PA"/>
    <property type="gene ID" value="ADAC009006"/>
</dbReference>
<dbReference type="SMART" id="SM00132">
    <property type="entry name" value="LIM"/>
    <property type="match status" value="3"/>
</dbReference>
<feature type="compositionally biased region" description="Polar residues" evidence="12">
    <location>
        <begin position="7"/>
        <end position="26"/>
    </location>
</feature>
<dbReference type="eggNOG" id="KOG1701">
    <property type="taxonomic scope" value="Eukaryota"/>
</dbReference>
<dbReference type="CDD" id="cd09351">
    <property type="entry name" value="LIM1_LPP"/>
    <property type="match status" value="1"/>
</dbReference>
<keyword evidence="10 11" id="KW-0440">LIM domain</keyword>
<comment type="similarity">
    <text evidence="3">Belongs to the zyxin/ajuba family.</text>
</comment>
<keyword evidence="16" id="KW-1185">Reference proteome</keyword>
<dbReference type="GO" id="GO:0098609">
    <property type="term" value="P:cell-cell adhesion"/>
    <property type="evidence" value="ECO:0007669"/>
    <property type="project" value="TreeGrafter"/>
</dbReference>
<dbReference type="GO" id="GO:0046872">
    <property type="term" value="F:metal ion binding"/>
    <property type="evidence" value="ECO:0007669"/>
    <property type="project" value="UniProtKB-KW"/>
</dbReference>
<dbReference type="Pfam" id="PF00412">
    <property type="entry name" value="LIM"/>
    <property type="match status" value="3"/>
</dbReference>
<evidence type="ECO:0000256" key="11">
    <source>
        <dbReference type="PROSITE-ProRule" id="PRU00125"/>
    </source>
</evidence>
<protein>
    <submittedName>
        <fullName evidence="14">Lipoma preferred partner/lpp</fullName>
    </submittedName>
</protein>
<feature type="compositionally biased region" description="Polar residues" evidence="12">
    <location>
        <begin position="429"/>
        <end position="438"/>
    </location>
</feature>
<evidence type="ECO:0000256" key="8">
    <source>
        <dbReference type="ARBA" id="ARBA00022889"/>
    </source>
</evidence>
<dbReference type="FunFam" id="2.10.110.10:FF:000042">
    <property type="entry name" value="lipoma-preferred partner isoform X1"/>
    <property type="match status" value="1"/>
</dbReference>